<dbReference type="Proteomes" id="UP000631114">
    <property type="component" value="Unassembled WGS sequence"/>
</dbReference>
<accession>A0A835LW31</accession>
<reference evidence="1 2" key="1">
    <citation type="submission" date="2020-10" db="EMBL/GenBank/DDBJ databases">
        <title>The Coptis chinensis genome and diversification of protoberbering-type alkaloids.</title>
        <authorList>
            <person name="Wang B."/>
            <person name="Shu S."/>
            <person name="Song C."/>
            <person name="Liu Y."/>
        </authorList>
    </citation>
    <scope>NUCLEOTIDE SEQUENCE [LARGE SCALE GENOMIC DNA]</scope>
    <source>
        <strain evidence="1">HL-2020</strain>
        <tissue evidence="1">Leaf</tissue>
    </source>
</reference>
<comment type="caution">
    <text evidence="1">The sequence shown here is derived from an EMBL/GenBank/DDBJ whole genome shotgun (WGS) entry which is preliminary data.</text>
</comment>
<dbReference type="InterPro" id="IPR016024">
    <property type="entry name" value="ARM-type_fold"/>
</dbReference>
<dbReference type="EMBL" id="JADFTS010000005">
    <property type="protein sequence ID" value="KAF9605364.1"/>
    <property type="molecule type" value="Genomic_DNA"/>
</dbReference>
<gene>
    <name evidence="1" type="ORF">IFM89_016917</name>
</gene>
<proteinExistence type="predicted"/>
<evidence type="ECO:0000313" key="2">
    <source>
        <dbReference type="Proteomes" id="UP000631114"/>
    </source>
</evidence>
<dbReference type="InterPro" id="IPR011989">
    <property type="entry name" value="ARM-like"/>
</dbReference>
<keyword evidence="2" id="KW-1185">Reference proteome</keyword>
<dbReference type="PANTHER" id="PTHR47673">
    <property type="entry name" value="ARM REPEAT SUPERFAMILY PROTEIN"/>
    <property type="match status" value="1"/>
</dbReference>
<name>A0A835LW31_9MAGN</name>
<dbReference type="AlphaFoldDB" id="A0A835LW31"/>
<dbReference type="Gene3D" id="1.25.10.10">
    <property type="entry name" value="Leucine-rich Repeat Variant"/>
    <property type="match status" value="1"/>
</dbReference>
<dbReference type="SUPFAM" id="SSF48371">
    <property type="entry name" value="ARM repeat"/>
    <property type="match status" value="1"/>
</dbReference>
<organism evidence="1 2">
    <name type="scientific">Coptis chinensis</name>
    <dbReference type="NCBI Taxonomy" id="261450"/>
    <lineage>
        <taxon>Eukaryota</taxon>
        <taxon>Viridiplantae</taxon>
        <taxon>Streptophyta</taxon>
        <taxon>Embryophyta</taxon>
        <taxon>Tracheophyta</taxon>
        <taxon>Spermatophyta</taxon>
        <taxon>Magnoliopsida</taxon>
        <taxon>Ranunculales</taxon>
        <taxon>Ranunculaceae</taxon>
        <taxon>Coptidoideae</taxon>
        <taxon>Coptis</taxon>
    </lineage>
</organism>
<sequence>MTSLLRQFSTEITHNFSIEEDAERKIGWIETFLGVGMCTVISYQTVMFFNPDMERSVQLLKLKNPLSKLRGAHELSRIAIDDERRKKILELGSAQGLLNMLEVAEDDRTRKEALKALFALSQSDEVALALYRAGANSVIRSISDSSMDAEVMSYKSCLLKKFQDLRIDPPSHDISSNNEWKDISF</sequence>
<evidence type="ECO:0000313" key="1">
    <source>
        <dbReference type="EMBL" id="KAF9605364.1"/>
    </source>
</evidence>
<dbReference type="OrthoDB" id="2017266at2759"/>
<dbReference type="PANTHER" id="PTHR47673:SF1">
    <property type="entry name" value="ARM REPEAT SUPERFAMILY PROTEIN"/>
    <property type="match status" value="1"/>
</dbReference>
<protein>
    <submittedName>
        <fullName evidence="1">Uncharacterized protein</fullName>
    </submittedName>
</protein>